<evidence type="ECO:0000313" key="1">
    <source>
        <dbReference type="EMBL" id="MEX3936475.1"/>
    </source>
</evidence>
<sequence>MQSRLRRIVSQNELRAASHHDRPTIGERTQELARTLREQIEALRSLDVADAAAIAGTAAIPPADARSSTLASSAPSLPSRSAPPASNKTSPTQLAAKPLAPPLPQPAPRAHQAASTEPTRARVVTTAPHDHKLSAKPANPECGARSPCAPSTAESSRKPVKTTTAVAPQQDVKAHTAPVRNVAAKAPAAPAPHVAPPTVQAYVQPDSGPAAPPASDNGQLYRQH</sequence>
<reference evidence="1" key="1">
    <citation type="submission" date="2024-07" db="EMBL/GenBank/DDBJ databases">
        <title>A survey of Mimosa microsymbionts across Brazilian biomes reveals a high diversity of Paraburkholderia nodulating endemic species, but also that Cupriavidus is common as a symbiont of widespread species.</title>
        <authorList>
            <person name="Rouws L."/>
            <person name="Barauna A."/>
            <person name="Beukes C."/>
            <person name="Rouws J.R.C."/>
            <person name="De Faria S.M."/>
            <person name="Gross E."/>
            <person name="Bueno Dos Reis Junior F."/>
            <person name="Simon M.F."/>
            <person name="Maluk M."/>
            <person name="Odee D.W."/>
            <person name="Kenicer G."/>
            <person name="Young J.P.W."/>
            <person name="Reis V.M."/>
            <person name="Zilli J."/>
            <person name="James E.K."/>
        </authorList>
    </citation>
    <scope>NUCLEOTIDE SEQUENCE</scope>
    <source>
        <strain evidence="1">EG181B</strain>
    </source>
</reference>
<comment type="caution">
    <text evidence="1">The sequence shown here is derived from an EMBL/GenBank/DDBJ whole genome shotgun (WGS) entry which is preliminary data.</text>
</comment>
<organism evidence="1 2">
    <name type="scientific">Paraburkholderia phymatum</name>
    <dbReference type="NCBI Taxonomy" id="148447"/>
    <lineage>
        <taxon>Bacteria</taxon>
        <taxon>Pseudomonadati</taxon>
        <taxon>Pseudomonadota</taxon>
        <taxon>Betaproteobacteria</taxon>
        <taxon>Burkholderiales</taxon>
        <taxon>Burkholderiaceae</taxon>
        <taxon>Paraburkholderia</taxon>
    </lineage>
</organism>
<keyword evidence="2" id="KW-1185">Reference proteome</keyword>
<protein>
    <submittedName>
        <fullName evidence="1">Uncharacterized protein</fullName>
    </submittedName>
</protein>
<dbReference type="Proteomes" id="UP001558850">
    <property type="component" value="Unassembled WGS sequence"/>
</dbReference>
<proteinExistence type="predicted"/>
<accession>A0ACC6U9T5</accession>
<name>A0ACC6U9T5_9BURK</name>
<dbReference type="EMBL" id="JBFRCH010000033">
    <property type="protein sequence ID" value="MEX3936475.1"/>
    <property type="molecule type" value="Genomic_DNA"/>
</dbReference>
<evidence type="ECO:0000313" key="2">
    <source>
        <dbReference type="Proteomes" id="UP001558850"/>
    </source>
</evidence>
<gene>
    <name evidence="1" type="ORF">AB4Y32_32690</name>
</gene>